<dbReference type="AlphaFoldDB" id="A0A1E1LQE4"/>
<keyword evidence="1" id="KW-0472">Membrane</keyword>
<name>A0A1E1LQE4_9HELO</name>
<dbReference type="EMBL" id="FJUW01000075">
    <property type="protein sequence ID" value="CZT12721.1"/>
    <property type="molecule type" value="Genomic_DNA"/>
</dbReference>
<dbReference type="Proteomes" id="UP000178129">
    <property type="component" value="Unassembled WGS sequence"/>
</dbReference>
<organism evidence="2 3">
    <name type="scientific">Rhynchosporium graminicola</name>
    <dbReference type="NCBI Taxonomy" id="2792576"/>
    <lineage>
        <taxon>Eukaryota</taxon>
        <taxon>Fungi</taxon>
        <taxon>Dikarya</taxon>
        <taxon>Ascomycota</taxon>
        <taxon>Pezizomycotina</taxon>
        <taxon>Leotiomycetes</taxon>
        <taxon>Helotiales</taxon>
        <taxon>Ploettnerulaceae</taxon>
        <taxon>Rhynchosporium</taxon>
    </lineage>
</organism>
<feature type="transmembrane region" description="Helical" evidence="1">
    <location>
        <begin position="174"/>
        <end position="194"/>
    </location>
</feature>
<dbReference type="InParanoid" id="A0A1E1LQE4"/>
<accession>A0A1E1LQE4</accession>
<keyword evidence="1" id="KW-1133">Transmembrane helix</keyword>
<feature type="transmembrane region" description="Helical" evidence="1">
    <location>
        <begin position="257"/>
        <end position="276"/>
    </location>
</feature>
<dbReference type="STRING" id="914237.A0A1E1LQE4"/>
<evidence type="ECO:0000313" key="2">
    <source>
        <dbReference type="EMBL" id="CZT12721.1"/>
    </source>
</evidence>
<proteinExistence type="predicted"/>
<reference evidence="3" key="1">
    <citation type="submission" date="2016-03" db="EMBL/GenBank/DDBJ databases">
        <authorList>
            <person name="Ploux O."/>
        </authorList>
    </citation>
    <scope>NUCLEOTIDE SEQUENCE [LARGE SCALE GENOMIC DNA]</scope>
    <source>
        <strain evidence="3">UK7</strain>
    </source>
</reference>
<gene>
    <name evidence="2" type="ORF">RCO7_10910</name>
</gene>
<keyword evidence="1" id="KW-0812">Transmembrane</keyword>
<sequence>MASRDSTSSRAILALSLIGAFGVNSMYGLAWRNGYIPSLLRLRDHGPYIFPGSNIPILTRFTGINILDKALTLAGVMFATVTDGSAPASSLYGCETKQQGKYYVLVSLEKTMTMEMLILRRAVLWGCASQGVGYGFTMPIYSIVHLFCSPSAADRSPTMAQGVRLSSTKSVETIIPSLILGYVVPSVLMAILLFSPTFHQWLGGLWQGYPVWVTLIQYGIECVRSMRSDAEDKPKATTSNTLVEPSRVGEKRILHRAYLFAFAFSATTNVVTYGVLASVKFFPSLFSDHILLVSLCRSSRDSGREIYLAG</sequence>
<comment type="caution">
    <text evidence="2">The sequence shown here is derived from an EMBL/GenBank/DDBJ whole genome shotgun (WGS) entry which is preliminary data.</text>
</comment>
<feature type="transmembrane region" description="Helical" evidence="1">
    <location>
        <begin position="12"/>
        <end position="31"/>
    </location>
</feature>
<evidence type="ECO:0000256" key="1">
    <source>
        <dbReference type="SAM" id="Phobius"/>
    </source>
</evidence>
<protein>
    <submittedName>
        <fullName evidence="2">Uncharacterized protein</fullName>
    </submittedName>
</protein>
<evidence type="ECO:0000313" key="3">
    <source>
        <dbReference type="Proteomes" id="UP000178129"/>
    </source>
</evidence>
<keyword evidence="3" id="KW-1185">Reference proteome</keyword>
<feature type="transmembrane region" description="Helical" evidence="1">
    <location>
        <begin position="122"/>
        <end position="144"/>
    </location>
</feature>